<reference evidence="2" key="1">
    <citation type="submission" date="2020-12" db="EMBL/GenBank/DDBJ databases">
        <title>Metabolic potential, ecology and presence of endohyphal bacteria is reflected in genomic diversity of Mucoromycotina.</title>
        <authorList>
            <person name="Muszewska A."/>
            <person name="Okrasinska A."/>
            <person name="Steczkiewicz K."/>
            <person name="Drgas O."/>
            <person name="Orlowska M."/>
            <person name="Perlinska-Lenart U."/>
            <person name="Aleksandrzak-Piekarczyk T."/>
            <person name="Szatraj K."/>
            <person name="Zielenkiewicz U."/>
            <person name="Pilsyk S."/>
            <person name="Malc E."/>
            <person name="Mieczkowski P."/>
            <person name="Kruszewska J.S."/>
            <person name="Biernat P."/>
            <person name="Pawlowska J."/>
        </authorList>
    </citation>
    <scope>NUCLEOTIDE SEQUENCE</scope>
    <source>
        <strain evidence="2">CBS 226.32</strain>
    </source>
</reference>
<gene>
    <name evidence="2" type="ORF">INT46_006916</name>
</gene>
<feature type="compositionally biased region" description="Polar residues" evidence="1">
    <location>
        <begin position="397"/>
        <end position="414"/>
    </location>
</feature>
<dbReference type="AlphaFoldDB" id="A0A8H7V750"/>
<evidence type="ECO:0000313" key="2">
    <source>
        <dbReference type="EMBL" id="KAG2205883.1"/>
    </source>
</evidence>
<comment type="caution">
    <text evidence="2">The sequence shown here is derived from an EMBL/GenBank/DDBJ whole genome shotgun (WGS) entry which is preliminary data.</text>
</comment>
<sequence length="499" mass="57388">MKPSMKVQTSIDAFDRDTIKLRFSKQQKKSLDLSSHYRHHRNKSDACKFNQLNNTYLPFTPPPSPSPKNKLRYSQRNYTKNRPKIETLADELIDMFEQAVQQCTFVENRLRKLDMAMKFNLNLQTKTYEYCIDELNKKIENFEAQSSSHSSINSDFLSSLIEGYAFDSKEVLYSDSTENHAIKSSSTPNEKGQTEVFKQQIVATEQSMQQIIAHYVSELEKERLKTKKLNAITTKQNDLISILEAKLKEISNQQANNDYSEDTTIQITPIPSKHEKLLEAQVELQGLELEDKERLLFILLDERDKLCIKVNQLSHLKSLQLKKIDENDIDSENHCKKHTSIDILAKIVRSDILSPISSSNVSSATSSFKKLHLFDNHSPLPPSRPPKDPLPPTPSSRSSFTKKTQNLSVNQHQSGVKPWSYLDLEEAKDSNANCYLPPSSENEKPVYQHMQGPYERQKQLVQELTTRPNKKSNEQPAMDPNHHTNGFSSLLKSWKRHVN</sequence>
<dbReference type="EMBL" id="JAEPRC010000165">
    <property type="protein sequence ID" value="KAG2205883.1"/>
    <property type="molecule type" value="Genomic_DNA"/>
</dbReference>
<proteinExistence type="predicted"/>
<protein>
    <submittedName>
        <fullName evidence="2">Uncharacterized protein</fullName>
    </submittedName>
</protein>
<feature type="region of interest" description="Disordered" evidence="1">
    <location>
        <begin position="465"/>
        <end position="499"/>
    </location>
</feature>
<feature type="compositionally biased region" description="Pro residues" evidence="1">
    <location>
        <begin position="379"/>
        <end position="394"/>
    </location>
</feature>
<name>A0A8H7V750_9FUNG</name>
<organism evidence="2 3">
    <name type="scientific">Mucor plumbeus</name>
    <dbReference type="NCBI Taxonomy" id="97098"/>
    <lineage>
        <taxon>Eukaryota</taxon>
        <taxon>Fungi</taxon>
        <taxon>Fungi incertae sedis</taxon>
        <taxon>Mucoromycota</taxon>
        <taxon>Mucoromycotina</taxon>
        <taxon>Mucoromycetes</taxon>
        <taxon>Mucorales</taxon>
        <taxon>Mucorineae</taxon>
        <taxon>Mucoraceae</taxon>
        <taxon>Mucor</taxon>
    </lineage>
</organism>
<accession>A0A8H7V750</accession>
<dbReference type="OrthoDB" id="2281102at2759"/>
<evidence type="ECO:0000313" key="3">
    <source>
        <dbReference type="Proteomes" id="UP000650833"/>
    </source>
</evidence>
<keyword evidence="3" id="KW-1185">Reference proteome</keyword>
<evidence type="ECO:0000256" key="1">
    <source>
        <dbReference type="SAM" id="MobiDB-lite"/>
    </source>
</evidence>
<dbReference type="Proteomes" id="UP000650833">
    <property type="component" value="Unassembled WGS sequence"/>
</dbReference>
<feature type="region of interest" description="Disordered" evidence="1">
    <location>
        <begin position="373"/>
        <end position="416"/>
    </location>
</feature>